<sequence length="140" mass="15435">MSNIVTSRKPYNASASGSGCHPVDTYVGQQIRLARKQQRMSQEALAKCLGVTFQQVQKYEIGANRVSASKLFEIATALQRPVSYFFEGFANAAERDPTDVERESVTVIQYTAEGRRLAKAFVAAMPDVRKAVVGLLESMK</sequence>
<dbReference type="eggNOG" id="COG1396">
    <property type="taxonomic scope" value="Bacteria"/>
</dbReference>
<accession>B9JKK5</accession>
<reference evidence="3 4" key="1">
    <citation type="journal article" date="2009" name="J. Bacteriol.">
        <title>Genome sequences of three Agrobacterium biovars help elucidate the evolution of multichromosome genomes in bacteria.</title>
        <authorList>
            <person name="Slater S.C."/>
            <person name="Goldman B.S."/>
            <person name="Goodner B."/>
            <person name="Setubal J.C."/>
            <person name="Farrand S.K."/>
            <person name="Nester E.W."/>
            <person name="Burr T.J."/>
            <person name="Banta L."/>
            <person name="Dickerman A.W."/>
            <person name="Paulsen I."/>
            <person name="Otten L."/>
            <person name="Suen G."/>
            <person name="Welch R."/>
            <person name="Almeida N.F."/>
            <person name="Arnold F."/>
            <person name="Burton O.T."/>
            <person name="Du Z."/>
            <person name="Ewing A."/>
            <person name="Godsy E."/>
            <person name="Heisel S."/>
            <person name="Houmiel K.L."/>
            <person name="Jhaveri J."/>
            <person name="Lu J."/>
            <person name="Miller N.M."/>
            <person name="Norton S."/>
            <person name="Chen Q."/>
            <person name="Phoolcharoen W."/>
            <person name="Ohlin V."/>
            <person name="Ondrusek D."/>
            <person name="Pride N."/>
            <person name="Stricklin S.L."/>
            <person name="Sun J."/>
            <person name="Wheeler C."/>
            <person name="Wilson L."/>
            <person name="Zhu H."/>
            <person name="Wood D.W."/>
        </authorList>
    </citation>
    <scope>NUCLEOTIDE SEQUENCE [LARGE SCALE GENOMIC DNA]</scope>
    <source>
        <strain evidence="4">K84 / ATCC BAA-868</strain>
    </source>
</reference>
<dbReference type="SUPFAM" id="SSF47413">
    <property type="entry name" value="lambda repressor-like DNA-binding domains"/>
    <property type="match status" value="1"/>
</dbReference>
<dbReference type="HOGENOM" id="CLU_066192_26_0_5"/>
<dbReference type="RefSeq" id="WP_015917754.1">
    <property type="nucleotide sequence ID" value="NC_011983.1"/>
</dbReference>
<gene>
    <name evidence="3" type="ordered locus">Arad_9396</name>
</gene>
<keyword evidence="1" id="KW-0238">DNA-binding</keyword>
<evidence type="ECO:0000313" key="3">
    <source>
        <dbReference type="EMBL" id="ACM30447.1"/>
    </source>
</evidence>
<organism evidence="3 4">
    <name type="scientific">Rhizobium rhizogenes (strain K84 / ATCC BAA-868)</name>
    <name type="common">Agrobacterium radiobacter</name>
    <dbReference type="NCBI Taxonomy" id="311403"/>
    <lineage>
        <taxon>Bacteria</taxon>
        <taxon>Pseudomonadati</taxon>
        <taxon>Pseudomonadota</taxon>
        <taxon>Alphaproteobacteria</taxon>
        <taxon>Hyphomicrobiales</taxon>
        <taxon>Rhizobiaceae</taxon>
        <taxon>Rhizobium/Agrobacterium group</taxon>
        <taxon>Rhizobium</taxon>
    </lineage>
</organism>
<dbReference type="AlphaFoldDB" id="B9JKK5"/>
<dbReference type="CDD" id="cd00093">
    <property type="entry name" value="HTH_XRE"/>
    <property type="match status" value="1"/>
</dbReference>
<protein>
    <submittedName>
        <fullName evidence="3">Transcriptional regulator protein</fullName>
    </submittedName>
</protein>
<dbReference type="KEGG" id="ara:Arad_9396"/>
<dbReference type="Pfam" id="PF01381">
    <property type="entry name" value="HTH_3"/>
    <property type="match status" value="1"/>
</dbReference>
<dbReference type="SMART" id="SM00530">
    <property type="entry name" value="HTH_XRE"/>
    <property type="match status" value="1"/>
</dbReference>
<feature type="domain" description="HTH cro/C1-type" evidence="2">
    <location>
        <begin position="31"/>
        <end position="85"/>
    </location>
</feature>
<evidence type="ECO:0000256" key="1">
    <source>
        <dbReference type="ARBA" id="ARBA00023125"/>
    </source>
</evidence>
<evidence type="ECO:0000313" key="4">
    <source>
        <dbReference type="Proteomes" id="UP000001600"/>
    </source>
</evidence>
<dbReference type="InterPro" id="IPR001387">
    <property type="entry name" value="Cro/C1-type_HTH"/>
</dbReference>
<dbReference type="STRING" id="311403.Arad_9396"/>
<dbReference type="GeneID" id="86852101"/>
<dbReference type="PANTHER" id="PTHR46558">
    <property type="entry name" value="TRACRIPTIONAL REGULATORY PROTEIN-RELATED-RELATED"/>
    <property type="match status" value="1"/>
</dbReference>
<dbReference type="GO" id="GO:0003677">
    <property type="term" value="F:DNA binding"/>
    <property type="evidence" value="ECO:0007669"/>
    <property type="project" value="UniProtKB-KW"/>
</dbReference>
<dbReference type="InterPro" id="IPR010982">
    <property type="entry name" value="Lambda_DNA-bd_dom_sf"/>
</dbReference>
<dbReference type="Proteomes" id="UP000001600">
    <property type="component" value="Chromosome 2"/>
</dbReference>
<dbReference type="Gene3D" id="1.10.260.40">
    <property type="entry name" value="lambda repressor-like DNA-binding domains"/>
    <property type="match status" value="1"/>
</dbReference>
<proteinExistence type="predicted"/>
<evidence type="ECO:0000259" key="2">
    <source>
        <dbReference type="PROSITE" id="PS50943"/>
    </source>
</evidence>
<name>B9JKK5_RHIR8</name>
<dbReference type="PANTHER" id="PTHR46558:SF3">
    <property type="entry name" value="TRANSCRIPTIONAL REGULATOR"/>
    <property type="match status" value="1"/>
</dbReference>
<dbReference type="PROSITE" id="PS50943">
    <property type="entry name" value="HTH_CROC1"/>
    <property type="match status" value="1"/>
</dbReference>
<dbReference type="EMBL" id="CP000629">
    <property type="protein sequence ID" value="ACM30447.1"/>
    <property type="molecule type" value="Genomic_DNA"/>
</dbReference>